<feature type="domain" description="Tyr recombinase" evidence="4">
    <location>
        <begin position="248"/>
        <end position="454"/>
    </location>
</feature>
<dbReference type="EMBL" id="FOFT01000014">
    <property type="protein sequence ID" value="SES42937.1"/>
    <property type="molecule type" value="Genomic_DNA"/>
</dbReference>
<keyword evidence="1 3" id="KW-0238">DNA-binding</keyword>
<evidence type="ECO:0000259" key="5">
    <source>
        <dbReference type="PROSITE" id="PS51900"/>
    </source>
</evidence>
<evidence type="ECO:0000256" key="3">
    <source>
        <dbReference type="PROSITE-ProRule" id="PRU01248"/>
    </source>
</evidence>
<dbReference type="Proteomes" id="UP000199028">
    <property type="component" value="Unassembled WGS sequence"/>
</dbReference>
<dbReference type="PANTHER" id="PTHR30349:SF91">
    <property type="entry name" value="INTA PROTEIN"/>
    <property type="match status" value="1"/>
</dbReference>
<dbReference type="GO" id="GO:0006310">
    <property type="term" value="P:DNA recombination"/>
    <property type="evidence" value="ECO:0007669"/>
    <property type="project" value="UniProtKB-KW"/>
</dbReference>
<dbReference type="PROSITE" id="PS51898">
    <property type="entry name" value="TYR_RECOMBINASE"/>
    <property type="match status" value="1"/>
</dbReference>
<dbReference type="InterPro" id="IPR011010">
    <property type="entry name" value="DNA_brk_join_enz"/>
</dbReference>
<evidence type="ECO:0000313" key="7">
    <source>
        <dbReference type="Proteomes" id="UP000199028"/>
    </source>
</evidence>
<dbReference type="GO" id="GO:0003677">
    <property type="term" value="F:DNA binding"/>
    <property type="evidence" value="ECO:0007669"/>
    <property type="project" value="UniProtKB-UniRule"/>
</dbReference>
<dbReference type="InterPro" id="IPR002104">
    <property type="entry name" value="Integrase_catalytic"/>
</dbReference>
<dbReference type="GO" id="GO:0015074">
    <property type="term" value="P:DNA integration"/>
    <property type="evidence" value="ECO:0007669"/>
    <property type="project" value="InterPro"/>
</dbReference>
<dbReference type="InterPro" id="IPR013762">
    <property type="entry name" value="Integrase-like_cat_sf"/>
</dbReference>
<accession>A0A1H9XAN4</accession>
<feature type="domain" description="Core-binding (CB)" evidence="5">
    <location>
        <begin position="120"/>
        <end position="226"/>
    </location>
</feature>
<gene>
    <name evidence="6" type="ORF">SAMN05216195_11420</name>
</gene>
<evidence type="ECO:0000256" key="2">
    <source>
        <dbReference type="ARBA" id="ARBA00023172"/>
    </source>
</evidence>
<evidence type="ECO:0000256" key="1">
    <source>
        <dbReference type="ARBA" id="ARBA00023125"/>
    </source>
</evidence>
<dbReference type="Pfam" id="PF00589">
    <property type="entry name" value="Phage_integrase"/>
    <property type="match status" value="1"/>
</dbReference>
<protein>
    <submittedName>
        <fullName evidence="6">Site-specific recombinase XerD</fullName>
    </submittedName>
</protein>
<dbReference type="Gene3D" id="1.10.150.130">
    <property type="match status" value="1"/>
</dbReference>
<dbReference type="Gene3D" id="1.10.443.10">
    <property type="entry name" value="Intergrase catalytic core"/>
    <property type="match status" value="1"/>
</dbReference>
<keyword evidence="7" id="KW-1185">Reference proteome</keyword>
<name>A0A1H9XAN4_9PSEU</name>
<dbReference type="PANTHER" id="PTHR30349">
    <property type="entry name" value="PHAGE INTEGRASE-RELATED"/>
    <property type="match status" value="1"/>
</dbReference>
<dbReference type="InterPro" id="IPR010998">
    <property type="entry name" value="Integrase_recombinase_N"/>
</dbReference>
<proteinExistence type="predicted"/>
<dbReference type="InterPro" id="IPR044068">
    <property type="entry name" value="CB"/>
</dbReference>
<dbReference type="PROSITE" id="PS51900">
    <property type="entry name" value="CB"/>
    <property type="match status" value="1"/>
</dbReference>
<evidence type="ECO:0000313" key="6">
    <source>
        <dbReference type="EMBL" id="SES42937.1"/>
    </source>
</evidence>
<dbReference type="AlphaFoldDB" id="A0A1H9XAN4"/>
<sequence length="478" mass="53256">MGAMRQRGSVAWWCDCPGGKDDCQRPTARNHKTWYYAIRVDATERDDVQVKRGGFPTQTAATAALEHVRELLAVAETDDRVQRRIADTVIGKSRRGGTLPSVDEVRAKFGVGIDPIAPSMSVGDWLDEWVASKRRAGTATLDLYKLRVRLLKPHIGEIPLDRLRGSHVAAMLDWVDRRNQVIREAKQAKTRVPSDPLDARQRQVLIGETAAAQLVGVLSMALRAAIKRRLVSFNAAKEIEFQQPGKSTRARVWDPAQVATFVAGTQEHRLGAAFRVVLLRGLRRGELCGLQWADVDLDNRRVEIKRTMRYTRPRQGVIAFGKTKTESSARVVTIDRGTADALRKLKARQRQERLAAGAAWRGGETPDQDWVVARPDGFPVPPPKVREEFKQAARGLGLPVIRFHDGRHTAATLAFEADLNVKLVSEQLGHSSTRITTEIYTHVRLAKHDEAAETIETFVFGANGTVVEQTSANERERS</sequence>
<dbReference type="InterPro" id="IPR050090">
    <property type="entry name" value="Tyrosine_recombinase_XerCD"/>
</dbReference>
<keyword evidence="2" id="KW-0233">DNA recombination</keyword>
<dbReference type="SUPFAM" id="SSF56349">
    <property type="entry name" value="DNA breaking-rejoining enzymes"/>
    <property type="match status" value="1"/>
</dbReference>
<dbReference type="CDD" id="cd01189">
    <property type="entry name" value="INT_ICEBs1_C_like"/>
    <property type="match status" value="1"/>
</dbReference>
<reference evidence="7" key="1">
    <citation type="submission" date="2016-10" db="EMBL/GenBank/DDBJ databases">
        <authorList>
            <person name="Varghese N."/>
            <person name="Submissions S."/>
        </authorList>
    </citation>
    <scope>NUCLEOTIDE SEQUENCE [LARGE SCALE GENOMIC DNA]</scope>
    <source>
        <strain evidence="7">CGMCC 4.578</strain>
    </source>
</reference>
<evidence type="ECO:0000259" key="4">
    <source>
        <dbReference type="PROSITE" id="PS51898"/>
    </source>
</evidence>
<organism evidence="6 7">
    <name type="scientific">Lentzea flaviverrucosa</name>
    <dbReference type="NCBI Taxonomy" id="200379"/>
    <lineage>
        <taxon>Bacteria</taxon>
        <taxon>Bacillati</taxon>
        <taxon>Actinomycetota</taxon>
        <taxon>Actinomycetes</taxon>
        <taxon>Pseudonocardiales</taxon>
        <taxon>Pseudonocardiaceae</taxon>
        <taxon>Lentzea</taxon>
    </lineage>
</organism>